<feature type="region of interest" description="Disordered" evidence="1">
    <location>
        <begin position="500"/>
        <end position="705"/>
    </location>
</feature>
<dbReference type="VEuPathDB" id="ToxoDB:TGME49_266150"/>
<feature type="compositionally biased region" description="Low complexity" evidence="1">
    <location>
        <begin position="583"/>
        <end position="594"/>
    </location>
</feature>
<sequence length="891" mass="92267">MRKLSKNPWLQAMVSLHALTHLAGAASRRPTGETGPQDCCGWGKTLVSRGRGHAEDSAPGGSEFEALPISIEASREALFVATDGDPSPAPVLVISDVEKVLRRQKSPSSDTPPKPAPQFSPGLQSRQLADQRYGPQRVRNIPPLGQGMRTGPAAYAPLPPSPPQTVPRFVLGAAGPDDQVVPSLDDRSPSSSSAAHVETERPGTSGLQSPPDERPGPSRLQSPPDERPGPSRLQRHSGGRPGPSGLQGHPSGFQQVSLGTIGIYGDRGSITEGRPSPYFVPSRGRAAPRQVVSLTGSSTDGGRVYQQAPGQGSGGQFPSVSAAFGLVAGPAGPPQVVHGHGGGPVPVFIPANIPGFAGGPPGLQQPVHVSGGGPSPAFSPTYFPGFARGPPGLQQPVHVSGGGPSPAFSPTYFPGFAGGPPGFQQSVNVSGGGPSPAFSPTYFPGFARGPPGLQQPVHVSGGGPSPAFSPTYFPGFAGGPPGFQQSVNVSGGGPSPAFSPTYFPGFARGPPSFQQSVNVSGGGPSPTFSPMHFHGFVRQSLGRQQPLDPSGGDASPSVIPMDASGIAGGPPGSRQESESQHGPASAPAAPAPQARGVSSWSGVSSLPGPSARGPRPFVPRGAPLGYAPSRLPPAPPIEPPWLPGALNPDRPRPRRRRQEMAPLVLDDIAVPGAGSGGPEDPDPLGILGPSVRPPPPVRQPPPSAHPFLPGMGGMQGLPFGFAESQYNLLSDIRRTMENRRQTQFRGMASPPAPPRLSLPEGIPVNPFSHLEEPYQPEPPAVGQRLDVIPSAAPLPEPTRRGVVRAQLRSLNLHRSQSMEDQVVPGPETIRDSILRAYGVDQNSVRLLYNRGGWHLQSDLYVTVPVAGRASQLALLTDRAVPNPEGFSSDED</sequence>
<feature type="compositionally biased region" description="Pro residues" evidence="1">
    <location>
        <begin position="691"/>
        <end position="704"/>
    </location>
</feature>
<feature type="compositionally biased region" description="Pro residues" evidence="1">
    <location>
        <begin position="630"/>
        <end position="642"/>
    </location>
</feature>
<gene>
    <name evidence="3" type="ORF">TGME49_266150</name>
</gene>
<feature type="region of interest" description="Disordered" evidence="1">
    <location>
        <begin position="102"/>
        <end position="125"/>
    </location>
</feature>
<dbReference type="GeneID" id="7893825"/>
<feature type="chain" id="PRO_5004551817" evidence="2">
    <location>
        <begin position="26"/>
        <end position="891"/>
    </location>
</feature>
<dbReference type="Proteomes" id="UP000001529">
    <property type="component" value="Chromosome IX"/>
</dbReference>
<dbReference type="EMBL" id="KE138832">
    <property type="protein sequence ID" value="EPT27679.1"/>
    <property type="molecule type" value="Genomic_DNA"/>
</dbReference>
<keyword evidence="4" id="KW-1185">Reference proteome</keyword>
<evidence type="ECO:0000313" key="4">
    <source>
        <dbReference type="Proteomes" id="UP000001529"/>
    </source>
</evidence>
<evidence type="ECO:0000313" key="3">
    <source>
        <dbReference type="EMBL" id="EPT27679.1"/>
    </source>
</evidence>
<accession>S8GGT7</accession>
<feature type="region of interest" description="Disordered" evidence="1">
    <location>
        <begin position="440"/>
        <end position="465"/>
    </location>
</feature>
<name>S8GGT7_TOXGM</name>
<feature type="signal peptide" evidence="2">
    <location>
        <begin position="1"/>
        <end position="25"/>
    </location>
</feature>
<dbReference type="RefSeq" id="XP_018636283.1">
    <property type="nucleotide sequence ID" value="XM_018781418.1"/>
</dbReference>
<organism evidence="3 4">
    <name type="scientific">Toxoplasma gondii (strain ATCC 50611 / Me49)</name>
    <dbReference type="NCBI Taxonomy" id="508771"/>
    <lineage>
        <taxon>Eukaryota</taxon>
        <taxon>Sar</taxon>
        <taxon>Alveolata</taxon>
        <taxon>Apicomplexa</taxon>
        <taxon>Conoidasida</taxon>
        <taxon>Coccidia</taxon>
        <taxon>Eucoccidiorida</taxon>
        <taxon>Eimeriorina</taxon>
        <taxon>Sarcocystidae</taxon>
        <taxon>Toxoplasma</taxon>
    </lineage>
</organism>
<keyword evidence="2" id="KW-0732">Signal</keyword>
<feature type="region of interest" description="Disordered" evidence="1">
    <location>
        <begin position="137"/>
        <end position="254"/>
    </location>
</feature>
<evidence type="ECO:0000256" key="1">
    <source>
        <dbReference type="SAM" id="MobiDB-lite"/>
    </source>
</evidence>
<dbReference type="EMBL" id="CM002044">
    <property type="protein sequence ID" value="EPT27679.1"/>
    <property type="molecule type" value="Genomic_DNA"/>
</dbReference>
<dbReference type="AlphaFoldDB" id="S8GGT7"/>
<protein>
    <submittedName>
        <fullName evidence="3">Uncharacterized protein</fullName>
    </submittedName>
</protein>
<dbReference type="KEGG" id="tgo:TGME49_266150"/>
<evidence type="ECO:0000256" key="2">
    <source>
        <dbReference type="SAM" id="SignalP"/>
    </source>
</evidence>
<proteinExistence type="predicted"/>
<dbReference type="OrthoDB" id="10606886at2759"/>
<reference evidence="3" key="1">
    <citation type="submission" date="2013-04" db="EMBL/GenBank/DDBJ databases">
        <authorList>
            <person name="Sibley D."/>
            <person name="Venepally P."/>
            <person name="Karamycheva S."/>
            <person name="Hadjithomas M."/>
            <person name="Khan A."/>
            <person name="Brunk B."/>
            <person name="Roos D."/>
            <person name="Caler E."/>
            <person name="Lorenzi H."/>
        </authorList>
    </citation>
    <scope>NUCLEOTIDE SEQUENCE [LARGE SCALE GENOMIC DNA]</scope>
    <source>
        <strain evidence="3">ME49</strain>
    </source>
</reference>